<evidence type="ECO:0000256" key="3">
    <source>
        <dbReference type="ARBA" id="ARBA00022989"/>
    </source>
</evidence>
<feature type="transmembrane region" description="Helical" evidence="5">
    <location>
        <begin position="198"/>
        <end position="215"/>
    </location>
</feature>
<keyword evidence="2 5" id="KW-0812">Transmembrane</keyword>
<keyword evidence="8" id="KW-1185">Reference proteome</keyword>
<comment type="caution">
    <text evidence="7">The sequence shown here is derived from an EMBL/GenBank/DDBJ whole genome shotgun (WGS) entry which is preliminary data.</text>
</comment>
<evidence type="ECO:0000256" key="5">
    <source>
        <dbReference type="SAM" id="Phobius"/>
    </source>
</evidence>
<evidence type="ECO:0000256" key="1">
    <source>
        <dbReference type="ARBA" id="ARBA00004141"/>
    </source>
</evidence>
<dbReference type="PANTHER" id="PTHR11132">
    <property type="entry name" value="SOLUTE CARRIER FAMILY 35"/>
    <property type="match status" value="1"/>
</dbReference>
<feature type="transmembrane region" description="Helical" evidence="5">
    <location>
        <begin position="6"/>
        <end position="25"/>
    </location>
</feature>
<accession>A0AAD9JEA1</accession>
<feature type="transmembrane region" description="Helical" evidence="5">
    <location>
        <begin position="108"/>
        <end position="128"/>
    </location>
</feature>
<dbReference type="SUPFAM" id="SSF103481">
    <property type="entry name" value="Multidrug resistance efflux transporter EmrE"/>
    <property type="match status" value="1"/>
</dbReference>
<sequence length="342" mass="38338">MSFKLVTILAVIAGYCTVSITLVFANKFLVGSQKSAIDVSLFVVWIQCIVTVLFQTGINAVKAGWTRDWSFIYIEKEIVSSPILCMTVSFVCMLSFNNLCLRHVDVSFYQVARSMTIIFVVIFTVTILHHSVSWRVIICCGVVATGFFLGIDQEQFLGTLSIKGVIYGVLSSVFVALNGVFIKRALDVVDSNSYKVTYYSNINACVLFIPLLLFTGQFYEAAHTFHVWGLTFWCLLFSTGILCFLIAWIGGVQIHLTSTLTHHIIANTKSVLQTLIAVLYYHEVKSFLWWVSVLLVVGGAFSYTMVRIQEDQDQKAKVQIAVDDIEKGQPENLNNNKEVENI</sequence>
<dbReference type="Proteomes" id="UP001208570">
    <property type="component" value="Unassembled WGS sequence"/>
</dbReference>
<keyword evidence="3 5" id="KW-1133">Transmembrane helix</keyword>
<feature type="transmembrane region" description="Helical" evidence="5">
    <location>
        <begin position="287"/>
        <end position="306"/>
    </location>
</feature>
<proteinExistence type="predicted"/>
<feature type="domain" description="Sugar phosphate transporter" evidence="6">
    <location>
        <begin position="9"/>
        <end position="303"/>
    </location>
</feature>
<keyword evidence="4 5" id="KW-0472">Membrane</keyword>
<dbReference type="EMBL" id="JAODUP010000367">
    <property type="protein sequence ID" value="KAK2151319.1"/>
    <property type="molecule type" value="Genomic_DNA"/>
</dbReference>
<dbReference type="GO" id="GO:0016020">
    <property type="term" value="C:membrane"/>
    <property type="evidence" value="ECO:0007669"/>
    <property type="project" value="UniProtKB-SubCell"/>
</dbReference>
<evidence type="ECO:0000256" key="4">
    <source>
        <dbReference type="ARBA" id="ARBA00023136"/>
    </source>
</evidence>
<protein>
    <recommendedName>
        <fullName evidence="6">Sugar phosphate transporter domain-containing protein</fullName>
    </recommendedName>
</protein>
<dbReference type="Gene3D" id="1.10.3730.20">
    <property type="match status" value="1"/>
</dbReference>
<comment type="subcellular location">
    <subcellularLocation>
        <location evidence="1">Membrane</location>
        <topology evidence="1">Multi-pass membrane protein</topology>
    </subcellularLocation>
</comment>
<dbReference type="InterPro" id="IPR050186">
    <property type="entry name" value="TPT_transporter"/>
</dbReference>
<dbReference type="AlphaFoldDB" id="A0AAD9JEA1"/>
<feature type="transmembrane region" description="Helical" evidence="5">
    <location>
        <begin position="164"/>
        <end position="186"/>
    </location>
</feature>
<evidence type="ECO:0000313" key="7">
    <source>
        <dbReference type="EMBL" id="KAK2151319.1"/>
    </source>
</evidence>
<feature type="transmembrane region" description="Helical" evidence="5">
    <location>
        <begin position="134"/>
        <end position="152"/>
    </location>
</feature>
<dbReference type="InterPro" id="IPR004853">
    <property type="entry name" value="Sugar_P_trans_dom"/>
</dbReference>
<feature type="transmembrane region" description="Helical" evidence="5">
    <location>
        <begin position="227"/>
        <end position="250"/>
    </location>
</feature>
<gene>
    <name evidence="7" type="ORF">LSH36_367g03005</name>
</gene>
<name>A0AAD9JEA1_9ANNE</name>
<evidence type="ECO:0000256" key="2">
    <source>
        <dbReference type="ARBA" id="ARBA00022692"/>
    </source>
</evidence>
<dbReference type="InterPro" id="IPR037185">
    <property type="entry name" value="EmrE-like"/>
</dbReference>
<evidence type="ECO:0000313" key="8">
    <source>
        <dbReference type="Proteomes" id="UP001208570"/>
    </source>
</evidence>
<organism evidence="7 8">
    <name type="scientific">Paralvinella palmiformis</name>
    <dbReference type="NCBI Taxonomy" id="53620"/>
    <lineage>
        <taxon>Eukaryota</taxon>
        <taxon>Metazoa</taxon>
        <taxon>Spiralia</taxon>
        <taxon>Lophotrochozoa</taxon>
        <taxon>Annelida</taxon>
        <taxon>Polychaeta</taxon>
        <taxon>Sedentaria</taxon>
        <taxon>Canalipalpata</taxon>
        <taxon>Terebellida</taxon>
        <taxon>Terebelliformia</taxon>
        <taxon>Alvinellidae</taxon>
        <taxon>Paralvinella</taxon>
    </lineage>
</organism>
<dbReference type="Pfam" id="PF03151">
    <property type="entry name" value="TPT"/>
    <property type="match status" value="1"/>
</dbReference>
<feature type="transmembrane region" description="Helical" evidence="5">
    <location>
        <begin position="78"/>
        <end position="96"/>
    </location>
</feature>
<feature type="transmembrane region" description="Helical" evidence="5">
    <location>
        <begin position="37"/>
        <end position="58"/>
    </location>
</feature>
<evidence type="ECO:0000259" key="6">
    <source>
        <dbReference type="Pfam" id="PF03151"/>
    </source>
</evidence>
<reference evidence="7" key="1">
    <citation type="journal article" date="2023" name="Mol. Biol. Evol.">
        <title>Third-Generation Sequencing Reveals the Adaptive Role of the Epigenome in Three Deep-Sea Polychaetes.</title>
        <authorList>
            <person name="Perez M."/>
            <person name="Aroh O."/>
            <person name="Sun Y."/>
            <person name="Lan Y."/>
            <person name="Juniper S.K."/>
            <person name="Young C.R."/>
            <person name="Angers B."/>
            <person name="Qian P.Y."/>
        </authorList>
    </citation>
    <scope>NUCLEOTIDE SEQUENCE</scope>
    <source>
        <strain evidence="7">P08H-3</strain>
    </source>
</reference>